<dbReference type="InterPro" id="IPR029058">
    <property type="entry name" value="AB_hydrolase_fold"/>
</dbReference>
<name>A0A6L9W5P9_9ACTN</name>
<gene>
    <name evidence="2" type="ORF">GCU60_13260</name>
</gene>
<dbReference type="AlphaFoldDB" id="A0A6L9W5P9"/>
<accession>A0A6L9W5P9</accession>
<comment type="caution">
    <text evidence="2">The sequence shown here is derived from an EMBL/GenBank/DDBJ whole genome shotgun (WGS) entry which is preliminary data.</text>
</comment>
<dbReference type="EMBL" id="JAAGWG010000019">
    <property type="protein sequence ID" value="NEK86714.1"/>
    <property type="molecule type" value="Genomic_DNA"/>
</dbReference>
<evidence type="ECO:0000259" key="1">
    <source>
        <dbReference type="Pfam" id="PF12146"/>
    </source>
</evidence>
<proteinExistence type="predicted"/>
<dbReference type="InterPro" id="IPR022742">
    <property type="entry name" value="Hydrolase_4"/>
</dbReference>
<sequence length="317" mass="34051">MRDVPVQVSGPALLAATLTLPDAPLPAPAVLLASGSGPLDRDSNHRRARFDITRQLACALAEAGIASLRYDKRGVGGSPGDWRAAGLHDNVDDLAAALDLLQSRREVDGDRVVLAGHSEGAILATALAARGAPVAGLVLLAMSATPGEELLRWQARQIAPTLPAPVRFLLRLLRLDLEKKVAANHERIRATTTDVARIGGARLNARWTREFMAHDPRQDLHRVAVPILAVTGAKDLQVKPDDLAVLAATAPGPVETHLVPDLTHTLRRQPGPASLSAYRKELRSPVDAEVLGTVGDWCLRRFGWPGTHPERPRRTNT</sequence>
<keyword evidence="2" id="KW-0378">Hydrolase</keyword>
<dbReference type="GO" id="GO:0052689">
    <property type="term" value="F:carboxylic ester hydrolase activity"/>
    <property type="evidence" value="ECO:0007669"/>
    <property type="project" value="TreeGrafter"/>
</dbReference>
<dbReference type="Proteomes" id="UP000479241">
    <property type="component" value="Unassembled WGS sequence"/>
</dbReference>
<organism evidence="2 3">
    <name type="scientific">Blastococcus saxobsidens</name>
    <dbReference type="NCBI Taxonomy" id="138336"/>
    <lineage>
        <taxon>Bacteria</taxon>
        <taxon>Bacillati</taxon>
        <taxon>Actinomycetota</taxon>
        <taxon>Actinomycetes</taxon>
        <taxon>Geodermatophilales</taxon>
        <taxon>Geodermatophilaceae</taxon>
        <taxon>Blastococcus</taxon>
    </lineage>
</organism>
<evidence type="ECO:0000313" key="2">
    <source>
        <dbReference type="EMBL" id="NEK86714.1"/>
    </source>
</evidence>
<dbReference type="SUPFAM" id="SSF53474">
    <property type="entry name" value="alpha/beta-Hydrolases"/>
    <property type="match status" value="1"/>
</dbReference>
<dbReference type="Pfam" id="PF12146">
    <property type="entry name" value="Hydrolase_4"/>
    <property type="match status" value="1"/>
</dbReference>
<dbReference type="Gene3D" id="3.40.50.1820">
    <property type="entry name" value="alpha/beta hydrolase"/>
    <property type="match status" value="1"/>
</dbReference>
<feature type="domain" description="Serine aminopeptidase S33" evidence="1">
    <location>
        <begin position="54"/>
        <end position="266"/>
    </location>
</feature>
<dbReference type="PANTHER" id="PTHR43265:SF1">
    <property type="entry name" value="ESTERASE ESTD"/>
    <property type="match status" value="1"/>
</dbReference>
<dbReference type="InterPro" id="IPR053145">
    <property type="entry name" value="AB_hydrolase_Est10"/>
</dbReference>
<reference evidence="2 3" key="1">
    <citation type="submission" date="2019-12" db="EMBL/GenBank/DDBJ databases">
        <title>the WGS of Blastococcus saxobsidens 67B17.</title>
        <authorList>
            <person name="Jiang Z."/>
        </authorList>
    </citation>
    <scope>NUCLEOTIDE SEQUENCE [LARGE SCALE GENOMIC DNA]</scope>
    <source>
        <strain evidence="2 3">67B17</strain>
    </source>
</reference>
<protein>
    <submittedName>
        <fullName evidence="2">Alpha/beta hydrolase</fullName>
    </submittedName>
</protein>
<evidence type="ECO:0000313" key="3">
    <source>
        <dbReference type="Proteomes" id="UP000479241"/>
    </source>
</evidence>
<dbReference type="PANTHER" id="PTHR43265">
    <property type="entry name" value="ESTERASE ESTD"/>
    <property type="match status" value="1"/>
</dbReference>
<dbReference type="RefSeq" id="WP_163205974.1">
    <property type="nucleotide sequence ID" value="NZ_JAAGWG010000019.1"/>
</dbReference>